<accession>A0A0H2MMQ8</accession>
<comment type="caution">
    <text evidence="1">The sequence shown here is derived from an EMBL/GenBank/DDBJ whole genome shotgun (WGS) entry which is preliminary data.</text>
</comment>
<evidence type="ECO:0000313" key="2">
    <source>
        <dbReference type="Proteomes" id="UP000035444"/>
    </source>
</evidence>
<dbReference type="Proteomes" id="UP000035444">
    <property type="component" value="Unassembled WGS sequence"/>
</dbReference>
<name>A0A0H2MMQ8_9PROT</name>
<gene>
    <name evidence="1" type="ORF">WH96_00380</name>
</gene>
<dbReference type="STRING" id="1489064.WH96_00380"/>
<dbReference type="EMBL" id="LAQL01000002">
    <property type="protein sequence ID" value="KLN62042.1"/>
    <property type="molecule type" value="Genomic_DNA"/>
</dbReference>
<dbReference type="OrthoDB" id="7441080at2"/>
<protein>
    <recommendedName>
        <fullName evidence="3">PAS domain-containing protein</fullName>
    </recommendedName>
</protein>
<evidence type="ECO:0000313" key="1">
    <source>
        <dbReference type="EMBL" id="KLN62042.1"/>
    </source>
</evidence>
<organism evidence="1 2">
    <name type="scientific">Kiloniella spongiae</name>
    <dbReference type="NCBI Taxonomy" id="1489064"/>
    <lineage>
        <taxon>Bacteria</taxon>
        <taxon>Pseudomonadati</taxon>
        <taxon>Pseudomonadota</taxon>
        <taxon>Alphaproteobacteria</taxon>
        <taxon>Rhodospirillales</taxon>
        <taxon>Kiloniellaceae</taxon>
        <taxon>Kiloniella</taxon>
    </lineage>
</organism>
<evidence type="ECO:0008006" key="3">
    <source>
        <dbReference type="Google" id="ProtNLM"/>
    </source>
</evidence>
<reference evidence="1 2" key="1">
    <citation type="submission" date="2015-03" db="EMBL/GenBank/DDBJ databases">
        <title>Genome Sequence of Kiloniella spongiae MEBiC09566, isolated from a marine sponge.</title>
        <authorList>
            <person name="Shao Z."/>
            <person name="Wang L."/>
            <person name="Li X."/>
        </authorList>
    </citation>
    <scope>NUCLEOTIDE SEQUENCE [LARGE SCALE GENOMIC DNA]</scope>
    <source>
        <strain evidence="1 2">MEBiC09566</strain>
    </source>
</reference>
<keyword evidence="2" id="KW-1185">Reference proteome</keyword>
<dbReference type="AlphaFoldDB" id="A0A0H2MMQ8"/>
<proteinExistence type="predicted"/>
<dbReference type="RefSeq" id="WP_047762172.1">
    <property type="nucleotide sequence ID" value="NZ_LAQL01000002.1"/>
</dbReference>
<sequence>MAEYKGIERRLVFRLLDYWENKKDGRKMPSLDDIKASELGDDWDWCFLILLGDEGESATFHHIGSLIWPVDREPLVGKEVSFSPDDSLIQQATRFMPRVMELGVPVSIGGECIDGGDKLLYRSTLMPLSSDDKFVDALFGGANCRKVTNK</sequence>